<dbReference type="RefSeq" id="WP_205104219.1">
    <property type="nucleotide sequence ID" value="NZ_JACJJG010000023.1"/>
</dbReference>
<dbReference type="InterPro" id="IPR012429">
    <property type="entry name" value="HGSNAT_cat"/>
</dbReference>
<dbReference type="Pfam" id="PF04235">
    <property type="entry name" value="DUF418"/>
    <property type="match status" value="1"/>
</dbReference>
<feature type="transmembrane region" description="Helical" evidence="1">
    <location>
        <begin position="243"/>
        <end position="261"/>
    </location>
</feature>
<dbReference type="InterPro" id="IPR052529">
    <property type="entry name" value="Bact_Transport_Assoc"/>
</dbReference>
<protein>
    <submittedName>
        <fullName evidence="4">DUF418 domain-containing protein</fullName>
    </submittedName>
</protein>
<gene>
    <name evidence="4" type="ORF">H6A34_06265</name>
</gene>
<evidence type="ECO:0000313" key="4">
    <source>
        <dbReference type="EMBL" id="MBM6673475.1"/>
    </source>
</evidence>
<comment type="caution">
    <text evidence="4">The sequence shown here is derived from an EMBL/GenBank/DDBJ whole genome shotgun (WGS) entry which is preliminary data.</text>
</comment>
<dbReference type="PANTHER" id="PTHR30590">
    <property type="entry name" value="INNER MEMBRANE PROTEIN"/>
    <property type="match status" value="1"/>
</dbReference>
<dbReference type="InterPro" id="IPR007349">
    <property type="entry name" value="DUF418"/>
</dbReference>
<dbReference type="EMBL" id="JACJJG010000023">
    <property type="protein sequence ID" value="MBM6673475.1"/>
    <property type="molecule type" value="Genomic_DNA"/>
</dbReference>
<keyword evidence="1" id="KW-1133">Transmembrane helix</keyword>
<dbReference type="AlphaFoldDB" id="A0A938WT17"/>
<organism evidence="4 5">
    <name type="scientific">Marseilla massiliensis</name>
    <dbReference type="NCBI Taxonomy" id="1841864"/>
    <lineage>
        <taxon>Bacteria</taxon>
        <taxon>Pseudomonadati</taxon>
        <taxon>Bacteroidota</taxon>
        <taxon>Bacteroidia</taxon>
        <taxon>Bacteroidales</taxon>
        <taxon>Prevotellaceae</taxon>
        <taxon>Marseilla</taxon>
    </lineage>
</organism>
<sequence length="389" mass="44513">MTYQPSTKPNTRVDVADLLRAIAVAGIIILHFIEHLNFYNFPPLTSADKALWDTAFFVLSNKMYAIFAMLFGLTLFIQHDNQAQRGYDFRARFAWRMVLLMMFGLLDLLFFNGDILTVYAVGGLIVLPFVRSSNRTIAIIAIILALQPIELIYLIGSMFNPGLQPLNLGTNEMFAAIMPAQENGSWLDVAIAGIRYGFPVNFTWAIEHGRFTQTLFLFMLGILVGRHRLLYDEGNNHIIWKRTMIWSAVAFAVLCPLYFTIPSLFTAECAHASIKVMLDMWKNLAMMLFYVSGLTLLYHRTRMKKPLSTLLPYGKMSLTNYISQSVVGGFIFYHWGLGLYSVSGHVLSFIISIIFIFLQYNFCKLWLRNHKRGPLEQLWHNATWLKSGK</sequence>
<feature type="transmembrane region" description="Helical" evidence="1">
    <location>
        <begin position="318"/>
        <end position="336"/>
    </location>
</feature>
<feature type="transmembrane region" description="Helical" evidence="1">
    <location>
        <begin position="137"/>
        <end position="159"/>
    </location>
</feature>
<feature type="domain" description="DUF418" evidence="2">
    <location>
        <begin position="225"/>
        <end position="386"/>
    </location>
</feature>
<keyword evidence="1" id="KW-0812">Transmembrane</keyword>
<evidence type="ECO:0000259" key="3">
    <source>
        <dbReference type="Pfam" id="PF07786"/>
    </source>
</evidence>
<feature type="transmembrane region" description="Helical" evidence="1">
    <location>
        <begin position="56"/>
        <end position="77"/>
    </location>
</feature>
<accession>A0A938WT17</accession>
<dbReference type="PANTHER" id="PTHR30590:SF2">
    <property type="entry name" value="INNER MEMBRANE PROTEIN"/>
    <property type="match status" value="1"/>
</dbReference>
<keyword evidence="5" id="KW-1185">Reference proteome</keyword>
<keyword evidence="1" id="KW-0472">Membrane</keyword>
<reference evidence="4" key="1">
    <citation type="submission" date="2020-08" db="EMBL/GenBank/DDBJ databases">
        <authorList>
            <person name="Cejkova D."/>
            <person name="Kubasova T."/>
            <person name="Jahodarova E."/>
            <person name="Rychlik I."/>
        </authorList>
    </citation>
    <scope>NUCLEOTIDE SEQUENCE</scope>
    <source>
        <strain evidence="4">An824</strain>
    </source>
</reference>
<feature type="transmembrane region" description="Helical" evidence="1">
    <location>
        <begin position="281"/>
        <end position="298"/>
    </location>
</feature>
<feature type="domain" description="Heparan-alpha-glucosaminide N-acetyltransferase catalytic" evidence="3">
    <location>
        <begin position="12"/>
        <end position="150"/>
    </location>
</feature>
<evidence type="ECO:0000256" key="1">
    <source>
        <dbReference type="SAM" id="Phobius"/>
    </source>
</evidence>
<proteinExistence type="predicted"/>
<feature type="transmembrane region" description="Helical" evidence="1">
    <location>
        <begin position="342"/>
        <end position="362"/>
    </location>
</feature>
<feature type="transmembrane region" description="Helical" evidence="1">
    <location>
        <begin position="211"/>
        <end position="231"/>
    </location>
</feature>
<dbReference type="Pfam" id="PF07786">
    <property type="entry name" value="HGSNAT_cat"/>
    <property type="match status" value="1"/>
</dbReference>
<reference evidence="4" key="2">
    <citation type="journal article" date="2021" name="Sci. Rep.">
        <title>The distribution of antibiotic resistance genes in chicken gut microbiota commensals.</title>
        <authorList>
            <person name="Juricova H."/>
            <person name="Matiasovicova J."/>
            <person name="Kubasova T."/>
            <person name="Cejkova D."/>
            <person name="Rychlik I."/>
        </authorList>
    </citation>
    <scope>NUCLEOTIDE SEQUENCE</scope>
    <source>
        <strain evidence="4">An824</strain>
    </source>
</reference>
<feature type="transmembrane region" description="Helical" evidence="1">
    <location>
        <begin position="115"/>
        <end position="130"/>
    </location>
</feature>
<evidence type="ECO:0000313" key="5">
    <source>
        <dbReference type="Proteomes" id="UP000706891"/>
    </source>
</evidence>
<evidence type="ECO:0000259" key="2">
    <source>
        <dbReference type="Pfam" id="PF04235"/>
    </source>
</evidence>
<dbReference type="Proteomes" id="UP000706891">
    <property type="component" value="Unassembled WGS sequence"/>
</dbReference>
<feature type="transmembrane region" description="Helical" evidence="1">
    <location>
        <begin position="18"/>
        <end position="36"/>
    </location>
</feature>
<name>A0A938WT17_9BACT</name>